<evidence type="ECO:0000313" key="2">
    <source>
        <dbReference type="EMBL" id="MED1204034.1"/>
    </source>
</evidence>
<evidence type="ECO:0000259" key="1">
    <source>
        <dbReference type="SMART" id="SM00849"/>
    </source>
</evidence>
<dbReference type="EMBL" id="JARMAB010000019">
    <property type="protein sequence ID" value="MED1204034.1"/>
    <property type="molecule type" value="Genomic_DNA"/>
</dbReference>
<comment type="caution">
    <text evidence="2">The sequence shown here is derived from an EMBL/GenBank/DDBJ whole genome shotgun (WGS) entry which is preliminary data.</text>
</comment>
<accession>A0ABU6MH81</accession>
<evidence type="ECO:0000313" key="3">
    <source>
        <dbReference type="Proteomes" id="UP001341444"/>
    </source>
</evidence>
<sequence>MITEKIGNITVIMGKNNSRVPFSTSLVIESKEADVLIDCGGGAEVFQHLKKEFQIRSLYLTHYHLDHVFGAYLFKDEATIHINPYDYLKLNDPFELAKSSGMAGTRDKNELEKWINKFIKKNKPLNPDRPLWEPIIGIADCTYPYEKTINLSGTNMIMLHTPGHTEGFCCPYFPEQGVLFAGDYDLTSFGPWYNNADSDIDEFIQSSKRTLETDAKYFVTSHHKGWRSRDEYEKGLTAYIEKIYEREEKVRLSIQNGVSPEEIVHKGIFYFVENHLKNPNLMISEIVGIAKHIQRLIKQGYQYEDYSIEFMSHFNLTQEAIEYRSLPYYVTG</sequence>
<dbReference type="InterPro" id="IPR050662">
    <property type="entry name" value="Sec-metab_biosynth-thioest"/>
</dbReference>
<name>A0ABU6MH81_9BACI</name>
<organism evidence="2 3">
    <name type="scientific">Heyndrickxia acidicola</name>
    <dbReference type="NCBI Taxonomy" id="209389"/>
    <lineage>
        <taxon>Bacteria</taxon>
        <taxon>Bacillati</taxon>
        <taxon>Bacillota</taxon>
        <taxon>Bacilli</taxon>
        <taxon>Bacillales</taxon>
        <taxon>Bacillaceae</taxon>
        <taxon>Heyndrickxia</taxon>
    </lineage>
</organism>
<dbReference type="SMART" id="SM00849">
    <property type="entry name" value="Lactamase_B"/>
    <property type="match status" value="1"/>
</dbReference>
<dbReference type="Pfam" id="PF00753">
    <property type="entry name" value="Lactamase_B"/>
    <property type="match status" value="1"/>
</dbReference>
<dbReference type="SUPFAM" id="SSF56281">
    <property type="entry name" value="Metallo-hydrolase/oxidoreductase"/>
    <property type="match status" value="1"/>
</dbReference>
<dbReference type="PANTHER" id="PTHR23131:SF0">
    <property type="entry name" value="ENDORIBONUCLEASE LACTB2"/>
    <property type="match status" value="1"/>
</dbReference>
<dbReference type="Proteomes" id="UP001341444">
    <property type="component" value="Unassembled WGS sequence"/>
</dbReference>
<gene>
    <name evidence="2" type="ORF">P4T90_13325</name>
</gene>
<keyword evidence="3" id="KW-1185">Reference proteome</keyword>
<dbReference type="InterPro" id="IPR036866">
    <property type="entry name" value="RibonucZ/Hydroxyglut_hydro"/>
</dbReference>
<dbReference type="PANTHER" id="PTHR23131">
    <property type="entry name" value="ENDORIBONUCLEASE LACTB2"/>
    <property type="match status" value="1"/>
</dbReference>
<proteinExistence type="predicted"/>
<dbReference type="InterPro" id="IPR001279">
    <property type="entry name" value="Metallo-B-lactamas"/>
</dbReference>
<reference evidence="2 3" key="1">
    <citation type="submission" date="2023-03" db="EMBL/GenBank/DDBJ databases">
        <title>Bacillus Genome Sequencing.</title>
        <authorList>
            <person name="Dunlap C."/>
        </authorList>
    </citation>
    <scope>NUCLEOTIDE SEQUENCE [LARGE SCALE GENOMIC DNA]</scope>
    <source>
        <strain evidence="2 3">B-23453</strain>
    </source>
</reference>
<feature type="domain" description="Metallo-beta-lactamase" evidence="1">
    <location>
        <begin position="22"/>
        <end position="222"/>
    </location>
</feature>
<protein>
    <submittedName>
        <fullName evidence="2">MBL fold metallo-hydrolase</fullName>
    </submittedName>
</protein>
<dbReference type="Gene3D" id="3.60.15.10">
    <property type="entry name" value="Ribonuclease Z/Hydroxyacylglutathione hydrolase-like"/>
    <property type="match status" value="1"/>
</dbReference>
<dbReference type="RefSeq" id="WP_066264346.1">
    <property type="nucleotide sequence ID" value="NZ_JARMAB010000019.1"/>
</dbReference>
<dbReference type="CDD" id="cd06262">
    <property type="entry name" value="metallo-hydrolase-like_MBL-fold"/>
    <property type="match status" value="1"/>
</dbReference>